<evidence type="ECO:0000313" key="4">
    <source>
        <dbReference type="Proteomes" id="UP000195402"/>
    </source>
</evidence>
<dbReference type="EMBL" id="MVGT01000437">
    <property type="protein sequence ID" value="OVA18324.1"/>
    <property type="molecule type" value="Genomic_DNA"/>
</dbReference>
<feature type="domain" description="SAWADEE" evidence="2">
    <location>
        <begin position="12"/>
        <end position="137"/>
    </location>
</feature>
<dbReference type="PANTHER" id="PTHR33827:SF9">
    <property type="entry name" value="SAWADEE DOMAIN-CONTAINING PROTEIN"/>
    <property type="match status" value="1"/>
</dbReference>
<comment type="caution">
    <text evidence="3">The sequence shown here is derived from an EMBL/GenBank/DDBJ whole genome shotgun (WGS) entry which is preliminary data.</text>
</comment>
<organism evidence="3 4">
    <name type="scientific">Macleaya cordata</name>
    <name type="common">Five-seeded plume-poppy</name>
    <name type="synonym">Bocconia cordata</name>
    <dbReference type="NCBI Taxonomy" id="56857"/>
    <lineage>
        <taxon>Eukaryota</taxon>
        <taxon>Viridiplantae</taxon>
        <taxon>Streptophyta</taxon>
        <taxon>Embryophyta</taxon>
        <taxon>Tracheophyta</taxon>
        <taxon>Spermatophyta</taxon>
        <taxon>Magnoliopsida</taxon>
        <taxon>Ranunculales</taxon>
        <taxon>Papaveraceae</taxon>
        <taxon>Papaveroideae</taxon>
        <taxon>Macleaya</taxon>
    </lineage>
</organism>
<evidence type="ECO:0000256" key="1">
    <source>
        <dbReference type="SAM" id="MobiDB-lite"/>
    </source>
</evidence>
<evidence type="ECO:0000259" key="2">
    <source>
        <dbReference type="Pfam" id="PF16719"/>
    </source>
</evidence>
<feature type="compositionally biased region" description="Polar residues" evidence="1">
    <location>
        <begin position="454"/>
        <end position="467"/>
    </location>
</feature>
<feature type="region of interest" description="Disordered" evidence="1">
    <location>
        <begin position="447"/>
        <end position="467"/>
    </location>
</feature>
<name>A0A200R6H3_MACCD</name>
<feature type="region of interest" description="Disordered" evidence="1">
    <location>
        <begin position="483"/>
        <end position="629"/>
    </location>
</feature>
<protein>
    <recommendedName>
        <fullName evidence="2">SAWADEE domain-containing protein</fullName>
    </recommendedName>
</protein>
<feature type="compositionally biased region" description="Basic and acidic residues" evidence="1">
    <location>
        <begin position="594"/>
        <end position="610"/>
    </location>
</feature>
<dbReference type="InterPro" id="IPR032001">
    <property type="entry name" value="SAWADEE_dom"/>
</dbReference>
<feature type="compositionally biased region" description="Polar residues" evidence="1">
    <location>
        <begin position="243"/>
        <end position="257"/>
    </location>
</feature>
<feature type="compositionally biased region" description="Basic residues" evidence="1">
    <location>
        <begin position="616"/>
        <end position="629"/>
    </location>
</feature>
<evidence type="ECO:0000313" key="3">
    <source>
        <dbReference type="EMBL" id="OVA18324.1"/>
    </source>
</evidence>
<dbReference type="PANTHER" id="PTHR33827">
    <property type="entry name" value="PROTEIN SAWADEE HOMEODOMAIN HOMOLOG 2"/>
    <property type="match status" value="1"/>
</dbReference>
<dbReference type="OMA" id="EMCESTR"/>
<accession>A0A200R6H3</accession>
<dbReference type="OrthoDB" id="759831at2759"/>
<feature type="compositionally biased region" description="Basic and acidic residues" evidence="1">
    <location>
        <begin position="534"/>
        <end position="549"/>
    </location>
</feature>
<feature type="region of interest" description="Disordered" evidence="1">
    <location>
        <begin position="243"/>
        <end position="263"/>
    </location>
</feature>
<sequence length="629" mass="70524">MVMAKTVADDLLELEAMRKEDSSWHPCQVSFSSDTGLIVDFGSQYSEDVLFTEEEALARLRFCSHTLQGDDCFHIKEGDHVLAIPKTQSKRLFFDAEVEKVYRVRHSKKIYCRCTFEIKWLCPKFKGGTVTVPSSSIMKMATNKIDSHPTVAAFLNFVRALNCSSVSPFVSLVEDTVCETDLPIMLEQQIEEIIRLADTPRKVCGEENLFELKRVDFEAQGQQRRTIKSQASSLHDKVLHENNNCGRSTRSQISGKNPPQPIPEAEEFTRAHLSPLGARAALASLVHELPQKPELSICHVEQEDFFNESQNTIEKHASAAFLDVTRTLDFDACIEETVSMKNDLPSTEKTHPAQVTLRQTKITKPLTFDKKTASNKSSQGKGSLEMLIIQEKPAQMLDDREDERSNIAGVKTHLTTSATDQKLNHPMEATRLTHSMVQKGNINLNNDVELKSPTEGTKLSNPTHTTRLTRSALQKEEGKLIEKLTPTEGTNLSSSTRTTRLTRSALQKEEGKSIEKSKEGLEESKPAENTWADSNKRDHVSVVTKETRTKKSCSSPESEINLPLAQEKSKKQKVSDVPPISTRKGEISANSEGRSGEKKKSSNKKSELRFSPRLRFLPRTRSQKKSPTC</sequence>
<gene>
    <name evidence="3" type="ORF">BVC80_1835g762</name>
</gene>
<feature type="compositionally biased region" description="Basic and acidic residues" evidence="1">
    <location>
        <begin position="506"/>
        <end position="526"/>
    </location>
</feature>
<dbReference type="Pfam" id="PF16719">
    <property type="entry name" value="SAWADEE"/>
    <property type="match status" value="1"/>
</dbReference>
<dbReference type="Proteomes" id="UP000195402">
    <property type="component" value="Unassembled WGS sequence"/>
</dbReference>
<proteinExistence type="predicted"/>
<keyword evidence="4" id="KW-1185">Reference proteome</keyword>
<dbReference type="AlphaFoldDB" id="A0A200R6H3"/>
<dbReference type="GO" id="GO:0003682">
    <property type="term" value="F:chromatin binding"/>
    <property type="evidence" value="ECO:0007669"/>
    <property type="project" value="InterPro"/>
</dbReference>
<dbReference type="Gene3D" id="2.30.30.140">
    <property type="match status" value="1"/>
</dbReference>
<feature type="compositionally biased region" description="Low complexity" evidence="1">
    <location>
        <begin position="492"/>
        <end position="504"/>
    </location>
</feature>
<dbReference type="InParanoid" id="A0A200R6H3"/>
<dbReference type="InterPro" id="IPR039276">
    <property type="entry name" value="SHH1/2"/>
</dbReference>
<reference evidence="3 4" key="1">
    <citation type="journal article" date="2017" name="Mol. Plant">
        <title>The Genome of Medicinal Plant Macleaya cordata Provides New Insights into Benzylisoquinoline Alkaloids Metabolism.</title>
        <authorList>
            <person name="Liu X."/>
            <person name="Liu Y."/>
            <person name="Huang P."/>
            <person name="Ma Y."/>
            <person name="Qing Z."/>
            <person name="Tang Q."/>
            <person name="Cao H."/>
            <person name="Cheng P."/>
            <person name="Zheng Y."/>
            <person name="Yuan Z."/>
            <person name="Zhou Y."/>
            <person name="Liu J."/>
            <person name="Tang Z."/>
            <person name="Zhuo Y."/>
            <person name="Zhang Y."/>
            <person name="Yu L."/>
            <person name="Huang J."/>
            <person name="Yang P."/>
            <person name="Peng Q."/>
            <person name="Zhang J."/>
            <person name="Jiang W."/>
            <person name="Zhang Z."/>
            <person name="Lin K."/>
            <person name="Ro D.K."/>
            <person name="Chen X."/>
            <person name="Xiong X."/>
            <person name="Shang Y."/>
            <person name="Huang S."/>
            <person name="Zeng J."/>
        </authorList>
    </citation>
    <scope>NUCLEOTIDE SEQUENCE [LARGE SCALE GENOMIC DNA]</scope>
    <source>
        <strain evidence="4">cv. BLH2017</strain>
        <tissue evidence="3">Root</tissue>
    </source>
</reference>